<reference evidence="2" key="1">
    <citation type="submission" date="2016-11" db="UniProtKB">
        <authorList>
            <consortium name="WormBaseParasite"/>
        </authorList>
    </citation>
    <scope>IDENTIFICATION</scope>
</reference>
<proteinExistence type="predicted"/>
<keyword evidence="1" id="KW-1185">Reference proteome</keyword>
<organism evidence="1 2">
    <name type="scientific">Meloidogyne hapla</name>
    <name type="common">Root-knot nematode worm</name>
    <dbReference type="NCBI Taxonomy" id="6305"/>
    <lineage>
        <taxon>Eukaryota</taxon>
        <taxon>Metazoa</taxon>
        <taxon>Ecdysozoa</taxon>
        <taxon>Nematoda</taxon>
        <taxon>Chromadorea</taxon>
        <taxon>Rhabditida</taxon>
        <taxon>Tylenchina</taxon>
        <taxon>Tylenchomorpha</taxon>
        <taxon>Tylenchoidea</taxon>
        <taxon>Meloidogynidae</taxon>
        <taxon>Meloidogyninae</taxon>
        <taxon>Meloidogyne</taxon>
    </lineage>
</organism>
<dbReference type="WBParaSite" id="MhA1_Contig790.frz3.gene3">
    <property type="protein sequence ID" value="MhA1_Contig790.frz3.gene3"/>
    <property type="gene ID" value="MhA1_Contig790.frz3.gene3"/>
</dbReference>
<accession>A0A1I8BXR9</accession>
<name>A0A1I8BXR9_MELHA</name>
<evidence type="ECO:0000313" key="2">
    <source>
        <dbReference type="WBParaSite" id="MhA1_Contig790.frz3.gene3"/>
    </source>
</evidence>
<sequence length="246" mass="27200">MDLSLLEVVLHRAELCWGMCVLCKRLYTQYFRECCGVVTKCMKSTSKCTVLLACKSGEVFAVTAFKNTKGAEIWFKDMHQGQVVKLRMLKAQRYNKARFDGQKIYNTPLCFEFVWTSATVCEMCSADVKGVKLFEEIETCGCYGFECVLGASFTLMGDALCAVVADRKNKRADLKVKGGAEAAGLRLLARGDALNIKKCFVVIEDECIVATTDVASVCILNKSKEIGNVLTTPKRRKDGKAEGEGM</sequence>
<protein>
    <submittedName>
        <fullName evidence="2">CNH domain-containing protein</fullName>
    </submittedName>
</protein>
<dbReference type="AlphaFoldDB" id="A0A1I8BXR9"/>
<dbReference type="Proteomes" id="UP000095281">
    <property type="component" value="Unplaced"/>
</dbReference>
<evidence type="ECO:0000313" key="1">
    <source>
        <dbReference type="Proteomes" id="UP000095281"/>
    </source>
</evidence>